<evidence type="ECO:0000259" key="2">
    <source>
        <dbReference type="PROSITE" id="PS50883"/>
    </source>
</evidence>
<feature type="transmembrane region" description="Helical" evidence="1">
    <location>
        <begin position="35"/>
        <end position="54"/>
    </location>
</feature>
<dbReference type="CDD" id="cd01948">
    <property type="entry name" value="EAL"/>
    <property type="match status" value="1"/>
</dbReference>
<evidence type="ECO:0000313" key="4">
    <source>
        <dbReference type="EMBL" id="MFG6449280.1"/>
    </source>
</evidence>
<feature type="transmembrane region" description="Helical" evidence="1">
    <location>
        <begin position="231"/>
        <end position="252"/>
    </location>
</feature>
<keyword evidence="1" id="KW-0812">Transmembrane</keyword>
<dbReference type="SMART" id="SM00267">
    <property type="entry name" value="GGDEF"/>
    <property type="match status" value="1"/>
</dbReference>
<gene>
    <name evidence="4" type="ORF">ACG0Z6_13710</name>
</gene>
<dbReference type="Gene3D" id="3.20.20.450">
    <property type="entry name" value="EAL domain"/>
    <property type="match status" value="1"/>
</dbReference>
<dbReference type="Pfam" id="PF00563">
    <property type="entry name" value="EAL"/>
    <property type="match status" value="1"/>
</dbReference>
<dbReference type="InterPro" id="IPR035919">
    <property type="entry name" value="EAL_sf"/>
</dbReference>
<dbReference type="PROSITE" id="PS50887">
    <property type="entry name" value="GGDEF"/>
    <property type="match status" value="1"/>
</dbReference>
<dbReference type="CDD" id="cd01949">
    <property type="entry name" value="GGDEF"/>
    <property type="match status" value="1"/>
</dbReference>
<dbReference type="SUPFAM" id="SSF141868">
    <property type="entry name" value="EAL domain-like"/>
    <property type="match status" value="1"/>
</dbReference>
<proteinExistence type="predicted"/>
<evidence type="ECO:0000313" key="5">
    <source>
        <dbReference type="Proteomes" id="UP001606099"/>
    </source>
</evidence>
<protein>
    <submittedName>
        <fullName evidence="4">Bifunctional diguanylate cyclase/phosphodiesterase</fullName>
    </submittedName>
</protein>
<dbReference type="NCBIfam" id="TIGR00254">
    <property type="entry name" value="GGDEF"/>
    <property type="match status" value="1"/>
</dbReference>
<dbReference type="InterPro" id="IPR043128">
    <property type="entry name" value="Rev_trsase/Diguanyl_cyclase"/>
</dbReference>
<dbReference type="Pfam" id="PF00990">
    <property type="entry name" value="GGDEF"/>
    <property type="match status" value="1"/>
</dbReference>
<feature type="domain" description="GGDEF" evidence="3">
    <location>
        <begin position="300"/>
        <end position="442"/>
    </location>
</feature>
<comment type="caution">
    <text evidence="4">The sequence shown here is derived from an EMBL/GenBank/DDBJ whole genome shotgun (WGS) entry which is preliminary data.</text>
</comment>
<dbReference type="InterPro" id="IPR029787">
    <property type="entry name" value="Nucleotide_cyclase"/>
</dbReference>
<dbReference type="PROSITE" id="PS50883">
    <property type="entry name" value="EAL"/>
    <property type="match status" value="1"/>
</dbReference>
<name>A0ABW7FY54_9BURK</name>
<dbReference type="EMBL" id="JBIGHZ010000005">
    <property type="protein sequence ID" value="MFG6449280.1"/>
    <property type="molecule type" value="Genomic_DNA"/>
</dbReference>
<dbReference type="PANTHER" id="PTHR33121">
    <property type="entry name" value="CYCLIC DI-GMP PHOSPHODIESTERASE PDEF"/>
    <property type="match status" value="1"/>
</dbReference>
<dbReference type="InterPro" id="IPR000160">
    <property type="entry name" value="GGDEF_dom"/>
</dbReference>
<keyword evidence="5" id="KW-1185">Reference proteome</keyword>
<feature type="domain" description="EAL" evidence="2">
    <location>
        <begin position="477"/>
        <end position="729"/>
    </location>
</feature>
<organism evidence="4 5">
    <name type="scientific">Roseateles rivi</name>
    <dbReference type="NCBI Taxonomy" id="3299028"/>
    <lineage>
        <taxon>Bacteria</taxon>
        <taxon>Pseudomonadati</taxon>
        <taxon>Pseudomonadota</taxon>
        <taxon>Betaproteobacteria</taxon>
        <taxon>Burkholderiales</taxon>
        <taxon>Sphaerotilaceae</taxon>
        <taxon>Roseateles</taxon>
    </lineage>
</organism>
<dbReference type="SMART" id="SM00052">
    <property type="entry name" value="EAL"/>
    <property type="match status" value="1"/>
</dbReference>
<dbReference type="SUPFAM" id="SSF55073">
    <property type="entry name" value="Nucleotide cyclase"/>
    <property type="match status" value="1"/>
</dbReference>
<dbReference type="Gene3D" id="3.30.70.270">
    <property type="match status" value="1"/>
</dbReference>
<evidence type="ECO:0000259" key="3">
    <source>
        <dbReference type="PROSITE" id="PS50887"/>
    </source>
</evidence>
<dbReference type="PANTHER" id="PTHR33121:SF79">
    <property type="entry name" value="CYCLIC DI-GMP PHOSPHODIESTERASE PDED-RELATED"/>
    <property type="match status" value="1"/>
</dbReference>
<accession>A0ABW7FY54</accession>
<keyword evidence="1" id="KW-1133">Transmembrane helix</keyword>
<keyword evidence="1" id="KW-0472">Membrane</keyword>
<dbReference type="InterPro" id="IPR001633">
    <property type="entry name" value="EAL_dom"/>
</dbReference>
<evidence type="ECO:0000256" key="1">
    <source>
        <dbReference type="SAM" id="Phobius"/>
    </source>
</evidence>
<reference evidence="4 5" key="1">
    <citation type="submission" date="2024-08" db="EMBL/GenBank/DDBJ databases">
        <authorList>
            <person name="Lu H."/>
        </authorList>
    </citation>
    <scope>NUCLEOTIDE SEQUENCE [LARGE SCALE GENOMIC DNA]</scope>
    <source>
        <strain evidence="4 5">BYS180W</strain>
    </source>
</reference>
<sequence>MKVPQPTGRTRLSGRFLRRVALDELDRPVGALHRGYLFALSLLAILALANFLILRSMIAAQSQAVEITRIATNQRQTFARVARIVELILRTQDQYAGGGKWLAATREELQLLAQRVRANQTQLNAMLPPDGKSWPAWLNFRGGEDGEPAYAAVTPERLADFSRLTAQLADQIEDFSKLDAQQVEWHFSLWAPIELTLADRGALVSEVNALTHDLYAAALTGARRFSRVHELLAAVTLLTLLAELMFIFHPLLRRLGQRNRRLLVTVRKLRQVVTHDMLTGLGNRLYLNSRLQELLGEPVPKLALVLVDVRNFRSVNDVFGHHIGDQLLKTLAQRLSRVEVPSEGHVFRTGGNEFAVIFLQDLNAAALLQRAQRLRDELNEPIFEGGRELQLKVSIGAAIFEPAASKCGEDDEDVYARVGPDLMSPAPADDVSGQTAVQQQVSRLMHQAGLALRSAKASRADTVSLFGSEDEAMSLVRDALAQRLVRAVGGGDIVPYYQPIVEAGSNRLVAVEALARWITPMGVVLPLEFLLVMEEYGLLDALTDCMLQAVIADRARWQAAGLQVPRIGVNFPEVTLADRRLLARLERLSGSADLSWLSVEIVETVLLSRAHGLVEGNLKQLRRAGAHIALDDFGTGHASLTHLLSLPCDTIKIDRSFVSTMLSDHSSMLIVRGVADIATGLGIRITVEGIECAEQWAVFQAWPGVSGQGLLFGAPMPAQQLAQRLSSTHAAV</sequence>
<dbReference type="InterPro" id="IPR050706">
    <property type="entry name" value="Cyclic-di-GMP_PDE-like"/>
</dbReference>
<dbReference type="Proteomes" id="UP001606099">
    <property type="component" value="Unassembled WGS sequence"/>
</dbReference>
<dbReference type="RefSeq" id="WP_394462310.1">
    <property type="nucleotide sequence ID" value="NZ_JBIGHZ010000005.1"/>
</dbReference>